<dbReference type="CTD" id="8230868"/>
<accession>E0VTV5</accession>
<reference evidence="1" key="2">
    <citation type="submission" date="2007-04" db="EMBL/GenBank/DDBJ databases">
        <title>The genome of the human body louse.</title>
        <authorList>
            <consortium name="The Human Body Louse Genome Consortium"/>
            <person name="Kirkness E."/>
            <person name="Walenz B."/>
            <person name="Hass B."/>
            <person name="Bruggner R."/>
            <person name="Strausberg R."/>
        </authorList>
    </citation>
    <scope>NUCLEOTIDE SEQUENCE</scope>
    <source>
        <strain evidence="1">USDA</strain>
    </source>
</reference>
<dbReference type="EMBL" id="DS235774">
    <property type="protein sequence ID" value="EEB16811.1"/>
    <property type="molecule type" value="Genomic_DNA"/>
</dbReference>
<dbReference type="EMBL" id="AAZO01005357">
    <property type="status" value="NOT_ANNOTATED_CDS"/>
    <property type="molecule type" value="Genomic_DNA"/>
</dbReference>
<evidence type="ECO:0000313" key="3">
    <source>
        <dbReference type="Proteomes" id="UP000009046"/>
    </source>
</evidence>
<reference evidence="1" key="1">
    <citation type="submission" date="2007-04" db="EMBL/GenBank/DDBJ databases">
        <title>Annotation of Pediculus humanus corporis strain USDA.</title>
        <authorList>
            <person name="Kirkness E."/>
            <person name="Hannick L."/>
            <person name="Hass B."/>
            <person name="Bruggner R."/>
            <person name="Lawson D."/>
            <person name="Bidwell S."/>
            <person name="Joardar V."/>
            <person name="Caler E."/>
            <person name="Walenz B."/>
            <person name="Inman J."/>
            <person name="Schobel S."/>
            <person name="Galinsky K."/>
            <person name="Amedeo P."/>
            <person name="Strausberg R."/>
        </authorList>
    </citation>
    <scope>NUCLEOTIDE SEQUENCE</scope>
    <source>
        <strain evidence="1">USDA</strain>
    </source>
</reference>
<evidence type="ECO:0000313" key="1">
    <source>
        <dbReference type="EMBL" id="EEB16811.1"/>
    </source>
</evidence>
<name>E0VTV5_PEDHC</name>
<evidence type="ECO:0000313" key="2">
    <source>
        <dbReference type="EnsemblMetazoa" id="PHUM439070-PA"/>
    </source>
</evidence>
<dbReference type="RefSeq" id="XP_002429549.1">
    <property type="nucleotide sequence ID" value="XM_002429504.1"/>
</dbReference>
<feature type="non-terminal residue" evidence="1">
    <location>
        <position position="1"/>
    </location>
</feature>
<protein>
    <submittedName>
        <fullName evidence="1 2">Uncharacterized protein</fullName>
    </submittedName>
</protein>
<keyword evidence="3" id="KW-1185">Reference proteome</keyword>
<dbReference type="Proteomes" id="UP000009046">
    <property type="component" value="Unassembled WGS sequence"/>
</dbReference>
<dbReference type="InParanoid" id="E0VTV5"/>
<gene>
    <name evidence="2" type="primary">8230868</name>
    <name evidence="1" type="ORF">Phum_PHUM439070</name>
</gene>
<proteinExistence type="predicted"/>
<sequence>IPLPLNNLNSFNYDVELNSESDNCLDELSENINDDCHDNECVLFPNFPKEKTFTQYENDENLLDIIYENFPSNFKFYSQDDFCDFSDALKHAHILTQNKNLKMYEKKKNGFFQQGNKLTLIFNQRIPYIKFENIDTSEENSSFHLKPKKNGFTSLIDEPHTKKNHLITTKSFECIFLQESKNNGIFLGDLFKPFLQNSWFGRLPQV</sequence>
<dbReference type="EnsemblMetazoa" id="PHUM439070-RA">
    <property type="protein sequence ID" value="PHUM439070-PA"/>
    <property type="gene ID" value="PHUM439070"/>
</dbReference>
<dbReference type="KEGG" id="phu:Phum_PHUM439070"/>
<dbReference type="AlphaFoldDB" id="E0VTV5"/>
<dbReference type="VEuPathDB" id="VectorBase:PHUM439070"/>
<dbReference type="GeneID" id="8230868"/>
<dbReference type="HOGENOM" id="CLU_1334842_0_0_1"/>
<reference evidence="2" key="3">
    <citation type="submission" date="2020-05" db="UniProtKB">
        <authorList>
            <consortium name="EnsemblMetazoa"/>
        </authorList>
    </citation>
    <scope>IDENTIFICATION</scope>
    <source>
        <strain evidence="2">USDA</strain>
    </source>
</reference>
<organism>
    <name type="scientific">Pediculus humanus subsp. corporis</name>
    <name type="common">Body louse</name>
    <dbReference type="NCBI Taxonomy" id="121224"/>
    <lineage>
        <taxon>Eukaryota</taxon>
        <taxon>Metazoa</taxon>
        <taxon>Ecdysozoa</taxon>
        <taxon>Arthropoda</taxon>
        <taxon>Hexapoda</taxon>
        <taxon>Insecta</taxon>
        <taxon>Pterygota</taxon>
        <taxon>Neoptera</taxon>
        <taxon>Paraneoptera</taxon>
        <taxon>Psocodea</taxon>
        <taxon>Troctomorpha</taxon>
        <taxon>Phthiraptera</taxon>
        <taxon>Anoplura</taxon>
        <taxon>Pediculidae</taxon>
        <taxon>Pediculus</taxon>
    </lineage>
</organism>